<sequence>MAKSETVKDITIAVLDKMNLNPLHEEPPEETNERIRQEARKTIIEVNNTLDSLNNKKEK</sequence>
<dbReference type="RefSeq" id="WP_093072128.1">
    <property type="nucleotide sequence ID" value="NZ_FOGV01000004.1"/>
</dbReference>
<comment type="caution">
    <text evidence="1">The sequence shown here is derived from an EMBL/GenBank/DDBJ whole genome shotgun (WGS) entry which is preliminary data.</text>
</comment>
<dbReference type="Proteomes" id="UP000199318">
    <property type="component" value="Unassembled WGS sequence"/>
</dbReference>
<gene>
    <name evidence="1" type="ORF">SAMN05444126_104101</name>
</gene>
<keyword evidence="2" id="KW-1185">Reference proteome</keyword>
<evidence type="ECO:0000313" key="1">
    <source>
        <dbReference type="EMBL" id="SER70512.1"/>
    </source>
</evidence>
<organism evidence="1 2">
    <name type="scientific">Salisediminibacterium halotolerans</name>
    <dbReference type="NCBI Taxonomy" id="517425"/>
    <lineage>
        <taxon>Bacteria</taxon>
        <taxon>Bacillati</taxon>
        <taxon>Bacillota</taxon>
        <taxon>Bacilli</taxon>
        <taxon>Bacillales</taxon>
        <taxon>Bacillaceae</taxon>
        <taxon>Salisediminibacterium</taxon>
    </lineage>
</organism>
<reference evidence="2" key="1">
    <citation type="submission" date="2016-10" db="EMBL/GenBank/DDBJ databases">
        <authorList>
            <person name="de Groot N.N."/>
        </authorList>
    </citation>
    <scope>NUCLEOTIDE SEQUENCE [LARGE SCALE GENOMIC DNA]</scope>
    <source>
        <strain evidence="2">10nlg</strain>
    </source>
</reference>
<proteinExistence type="predicted"/>
<accession>A0A1H9RCR9</accession>
<name>A0A1H9RCR9_9BACI</name>
<evidence type="ECO:0000313" key="2">
    <source>
        <dbReference type="Proteomes" id="UP000199318"/>
    </source>
</evidence>
<dbReference type="AlphaFoldDB" id="A0A1H9RCR9"/>
<dbReference type="EMBL" id="FOGV01000004">
    <property type="protein sequence ID" value="SER70512.1"/>
    <property type="molecule type" value="Genomic_DNA"/>
</dbReference>
<protein>
    <submittedName>
        <fullName evidence="1">Uncharacterized protein</fullName>
    </submittedName>
</protein>